<sequence length="122" mass="12228">MAAVVGAVGVPAVPAALEALGADHLAARRTDRVLVLELDPVLEAGAGPGRVGVAPPFALAFASPVMMRRKRGMATTLVAGLPTKVRLADVGVRILPTLPSAPPPGLPASALSTPARSRSTGQ</sequence>
<keyword evidence="3" id="KW-1185">Reference proteome</keyword>
<accession>A0ABP5Q112</accession>
<evidence type="ECO:0000313" key="2">
    <source>
        <dbReference type="EMBL" id="GAA2222424.1"/>
    </source>
</evidence>
<comment type="caution">
    <text evidence="2">The sequence shown here is derived from an EMBL/GenBank/DDBJ whole genome shotgun (WGS) entry which is preliminary data.</text>
</comment>
<protein>
    <submittedName>
        <fullName evidence="2">Uncharacterized protein</fullName>
    </submittedName>
</protein>
<gene>
    <name evidence="2" type="ORF">GCM10010104_11320</name>
</gene>
<feature type="region of interest" description="Disordered" evidence="1">
    <location>
        <begin position="98"/>
        <end position="122"/>
    </location>
</feature>
<reference evidence="3" key="1">
    <citation type="journal article" date="2019" name="Int. J. Syst. Evol. Microbiol.">
        <title>The Global Catalogue of Microorganisms (GCM) 10K type strain sequencing project: providing services to taxonomists for standard genome sequencing and annotation.</title>
        <authorList>
            <consortium name="The Broad Institute Genomics Platform"/>
            <consortium name="The Broad Institute Genome Sequencing Center for Infectious Disease"/>
            <person name="Wu L."/>
            <person name="Ma J."/>
        </authorList>
    </citation>
    <scope>NUCLEOTIDE SEQUENCE [LARGE SCALE GENOMIC DNA]</scope>
    <source>
        <strain evidence="3">JCM 3053</strain>
    </source>
</reference>
<evidence type="ECO:0000313" key="3">
    <source>
        <dbReference type="Proteomes" id="UP001501474"/>
    </source>
</evidence>
<dbReference type="EMBL" id="BAAART010000025">
    <property type="protein sequence ID" value="GAA2222424.1"/>
    <property type="molecule type" value="Genomic_DNA"/>
</dbReference>
<name>A0ABP5Q112_9ACTN</name>
<proteinExistence type="predicted"/>
<organism evidence="2 3">
    <name type="scientific">Streptomyces indiaensis</name>
    <dbReference type="NCBI Taxonomy" id="284033"/>
    <lineage>
        <taxon>Bacteria</taxon>
        <taxon>Bacillati</taxon>
        <taxon>Actinomycetota</taxon>
        <taxon>Actinomycetes</taxon>
        <taxon>Kitasatosporales</taxon>
        <taxon>Streptomycetaceae</taxon>
        <taxon>Streptomyces</taxon>
    </lineage>
</organism>
<dbReference type="Proteomes" id="UP001501474">
    <property type="component" value="Unassembled WGS sequence"/>
</dbReference>
<evidence type="ECO:0000256" key="1">
    <source>
        <dbReference type="SAM" id="MobiDB-lite"/>
    </source>
</evidence>